<dbReference type="Gene3D" id="3.30.530.20">
    <property type="match status" value="1"/>
</dbReference>
<proteinExistence type="predicted"/>
<dbReference type="EMBL" id="BMFW01000011">
    <property type="protein sequence ID" value="GGH96823.1"/>
    <property type="molecule type" value="Genomic_DNA"/>
</dbReference>
<dbReference type="Proteomes" id="UP000643279">
    <property type="component" value="Unassembled WGS sequence"/>
</dbReference>
<evidence type="ECO:0000313" key="2">
    <source>
        <dbReference type="Proteomes" id="UP000643279"/>
    </source>
</evidence>
<dbReference type="InterPro" id="IPR023393">
    <property type="entry name" value="START-like_dom_sf"/>
</dbReference>
<dbReference type="Pfam" id="PF10604">
    <property type="entry name" value="Polyketide_cyc2"/>
    <property type="match status" value="1"/>
</dbReference>
<organism evidence="1 2">
    <name type="scientific">Arthrobacter liuii</name>
    <dbReference type="NCBI Taxonomy" id="1476996"/>
    <lineage>
        <taxon>Bacteria</taxon>
        <taxon>Bacillati</taxon>
        <taxon>Actinomycetota</taxon>
        <taxon>Actinomycetes</taxon>
        <taxon>Micrococcales</taxon>
        <taxon>Micrococcaceae</taxon>
        <taxon>Arthrobacter</taxon>
    </lineage>
</organism>
<protein>
    <recommendedName>
        <fullName evidence="3">Polyketide cyclase / dehydrase and lipid transport</fullName>
    </recommendedName>
</protein>
<reference evidence="2" key="1">
    <citation type="journal article" date="2019" name="Int. J. Syst. Evol. Microbiol.">
        <title>The Global Catalogue of Microorganisms (GCM) 10K type strain sequencing project: providing services to taxonomists for standard genome sequencing and annotation.</title>
        <authorList>
            <consortium name="The Broad Institute Genomics Platform"/>
            <consortium name="The Broad Institute Genome Sequencing Center for Infectious Disease"/>
            <person name="Wu L."/>
            <person name="Ma J."/>
        </authorList>
    </citation>
    <scope>NUCLEOTIDE SEQUENCE [LARGE SCALE GENOMIC DNA]</scope>
    <source>
        <strain evidence="2">CGMCC 1.12778</strain>
    </source>
</reference>
<dbReference type="RefSeq" id="WP_188571974.1">
    <property type="nucleotide sequence ID" value="NZ_BMFW01000011.1"/>
</dbReference>
<accession>A0ABQ2AUX0</accession>
<sequence>MAHAENGITINRPAHEVYAFLADGLNNAAWRQGVQSISLKEGTAGQLGAVYSQTLAGPKGRPIQGDYRITEAKPGHLLGFEVVAGPARPTGTYTLTGDGGKTTVHFSLDVKLPLLMRVLDSMVTRTMESEVAQLATLKTVLESR</sequence>
<evidence type="ECO:0000313" key="1">
    <source>
        <dbReference type="EMBL" id="GGH96823.1"/>
    </source>
</evidence>
<dbReference type="InterPro" id="IPR019587">
    <property type="entry name" value="Polyketide_cyclase/dehydratase"/>
</dbReference>
<dbReference type="SUPFAM" id="SSF55961">
    <property type="entry name" value="Bet v1-like"/>
    <property type="match status" value="1"/>
</dbReference>
<comment type="caution">
    <text evidence="1">The sequence shown here is derived from an EMBL/GenBank/DDBJ whole genome shotgun (WGS) entry which is preliminary data.</text>
</comment>
<name>A0ABQ2AUX0_9MICC</name>
<gene>
    <name evidence="1" type="ORF">GCM10007170_25560</name>
</gene>
<evidence type="ECO:0008006" key="3">
    <source>
        <dbReference type="Google" id="ProtNLM"/>
    </source>
</evidence>
<keyword evidence="2" id="KW-1185">Reference proteome</keyword>